<reference evidence="2 3" key="1">
    <citation type="submission" date="2024-03" db="EMBL/GenBank/DDBJ databases">
        <title>Chitinophaga caseinilytica sp. nov., a casein hydrolysing bacterium isolated from forest soil.</title>
        <authorList>
            <person name="Lee D.S."/>
            <person name="Han D.M."/>
            <person name="Baek J.H."/>
            <person name="Choi D.G."/>
            <person name="Jeon J.H."/>
            <person name="Jeon C.O."/>
        </authorList>
    </citation>
    <scope>NUCLEOTIDE SEQUENCE [LARGE SCALE GENOMIC DNA]</scope>
    <source>
        <strain evidence="2 3">KACC 19118</strain>
    </source>
</reference>
<name>A0ABZ2Z9Q6_9BACT</name>
<dbReference type="Proteomes" id="UP001449657">
    <property type="component" value="Chromosome"/>
</dbReference>
<keyword evidence="3" id="KW-1185">Reference proteome</keyword>
<gene>
    <name evidence="2" type="ORF">WJU22_11970</name>
</gene>
<evidence type="ECO:0000259" key="1">
    <source>
        <dbReference type="Pfam" id="PF19920"/>
    </source>
</evidence>
<evidence type="ECO:0000313" key="2">
    <source>
        <dbReference type="EMBL" id="WZN48887.1"/>
    </source>
</evidence>
<evidence type="ECO:0000313" key="3">
    <source>
        <dbReference type="Proteomes" id="UP001449657"/>
    </source>
</evidence>
<protein>
    <recommendedName>
        <fullName evidence="1">MoxR-vWA-beta-propeller ternary system domain-containing protein</fullName>
    </recommendedName>
</protein>
<proteinExistence type="predicted"/>
<organism evidence="2 3">
    <name type="scientific">Chitinophaga caseinilytica</name>
    <dbReference type="NCBI Taxonomy" id="2267521"/>
    <lineage>
        <taxon>Bacteria</taxon>
        <taxon>Pseudomonadati</taxon>
        <taxon>Bacteroidota</taxon>
        <taxon>Chitinophagia</taxon>
        <taxon>Chitinophagales</taxon>
        <taxon>Chitinophagaceae</taxon>
        <taxon>Chitinophaga</taxon>
    </lineage>
</organism>
<dbReference type="EMBL" id="CP150096">
    <property type="protein sequence ID" value="WZN48887.1"/>
    <property type="molecule type" value="Genomic_DNA"/>
</dbReference>
<dbReference type="RefSeq" id="WP_341843465.1">
    <property type="nucleotide sequence ID" value="NZ_CP149792.1"/>
</dbReference>
<feature type="domain" description="MoxR-vWA-beta-propeller ternary system" evidence="1">
    <location>
        <begin position="3"/>
        <end position="202"/>
    </location>
</feature>
<accession>A0ABZ2Z9Q6</accession>
<dbReference type="Pfam" id="PF19920">
    <property type="entry name" value="bpX4"/>
    <property type="match status" value="1"/>
</dbReference>
<sequence length="206" mass="22705">MMLTGFIQSLASDGAVTVAGEITRFDQPDYESATRLLENMYQSDAAHQSGEVPAFHAPAARWATEFLYRAIQCNFLRHLKSDEVLDLLPDYDGDMTPEAIYSADLVLRQLPGLFRFTRHLAPDDVMVPRLGAIAAAWPLSSVGVPVPGVPDAAMVMEHPALRMLYIDRIIENRDIARCGDPFVRSAVQAAIGGHEDAYWPGFSLQS</sequence>
<dbReference type="InterPro" id="IPR045549">
    <property type="entry name" value="bpX4"/>
</dbReference>